<evidence type="ECO:0000256" key="4">
    <source>
        <dbReference type="ARBA" id="ARBA00023136"/>
    </source>
</evidence>
<accession>A0A2C9LL53</accession>
<evidence type="ECO:0000313" key="9">
    <source>
        <dbReference type="Proteomes" id="UP000076420"/>
    </source>
</evidence>
<dbReference type="VEuPathDB" id="VectorBase:BGLB032281"/>
<evidence type="ECO:0000256" key="1">
    <source>
        <dbReference type="ARBA" id="ARBA00004141"/>
    </source>
</evidence>
<dbReference type="Proteomes" id="UP000076420">
    <property type="component" value="Unassembled WGS sequence"/>
</dbReference>
<dbReference type="PANTHER" id="PTHR24060">
    <property type="entry name" value="METABOTROPIC GLUTAMATE RECEPTOR"/>
    <property type="match status" value="1"/>
</dbReference>
<dbReference type="Pfam" id="PF00003">
    <property type="entry name" value="7tm_3"/>
    <property type="match status" value="1"/>
</dbReference>
<dbReference type="KEGG" id="bgt:106074357"/>
<organism evidence="8 9">
    <name type="scientific">Biomphalaria glabrata</name>
    <name type="common">Bloodfluke planorb</name>
    <name type="synonym">Freshwater snail</name>
    <dbReference type="NCBI Taxonomy" id="6526"/>
    <lineage>
        <taxon>Eukaryota</taxon>
        <taxon>Metazoa</taxon>
        <taxon>Spiralia</taxon>
        <taxon>Lophotrochozoa</taxon>
        <taxon>Mollusca</taxon>
        <taxon>Gastropoda</taxon>
        <taxon>Heterobranchia</taxon>
        <taxon>Euthyneura</taxon>
        <taxon>Panpulmonata</taxon>
        <taxon>Hygrophila</taxon>
        <taxon>Lymnaeoidea</taxon>
        <taxon>Planorbidae</taxon>
        <taxon>Biomphalaria</taxon>
    </lineage>
</organism>
<comment type="subcellular location">
    <subcellularLocation>
        <location evidence="1">Membrane</location>
        <topology evidence="1">Multi-pass membrane protein</topology>
    </subcellularLocation>
</comment>
<keyword evidence="5" id="KW-0325">Glycoprotein</keyword>
<proteinExistence type="predicted"/>
<evidence type="ECO:0000256" key="3">
    <source>
        <dbReference type="ARBA" id="ARBA00022989"/>
    </source>
</evidence>
<dbReference type="GO" id="GO:0004930">
    <property type="term" value="F:G protein-coupled receptor activity"/>
    <property type="evidence" value="ECO:0007669"/>
    <property type="project" value="InterPro"/>
</dbReference>
<feature type="transmembrane region" description="Helical" evidence="6">
    <location>
        <begin position="94"/>
        <end position="112"/>
    </location>
</feature>
<keyword evidence="2 6" id="KW-0812">Transmembrane</keyword>
<name>A0A2C9LL53_BIOGL</name>
<feature type="domain" description="G-protein coupled receptors family 3 profile" evidence="7">
    <location>
        <begin position="4"/>
        <end position="130"/>
    </location>
</feature>
<evidence type="ECO:0000313" key="8">
    <source>
        <dbReference type="EnsemblMetazoa" id="BGLB032281-PA"/>
    </source>
</evidence>
<dbReference type="EnsemblMetazoa" id="BGLB032281-RA">
    <property type="protein sequence ID" value="BGLB032281-PA"/>
    <property type="gene ID" value="BGLB032281"/>
</dbReference>
<feature type="transmembrane region" description="Helical" evidence="6">
    <location>
        <begin position="29"/>
        <end position="48"/>
    </location>
</feature>
<sequence length="134" mass="14954">MVILTSKSSDILVASDGGSPNYLKGIYQFLLFVFAVGVQIVIDVQWLITVPPEAIKVMANNGKEMWICNHYTWEAGKTSTLMSSFVRTNFENHLMSLIYIMVMILITTILSLNAHGIITNHRESIFIGIAAGFR</sequence>
<evidence type="ECO:0000256" key="6">
    <source>
        <dbReference type="SAM" id="Phobius"/>
    </source>
</evidence>
<evidence type="ECO:0000259" key="7">
    <source>
        <dbReference type="Pfam" id="PF00003"/>
    </source>
</evidence>
<dbReference type="GO" id="GO:0016020">
    <property type="term" value="C:membrane"/>
    <property type="evidence" value="ECO:0007669"/>
    <property type="project" value="UniProtKB-SubCell"/>
</dbReference>
<dbReference type="AlphaFoldDB" id="A0A2C9LL53"/>
<dbReference type="InterPro" id="IPR050726">
    <property type="entry name" value="mGluR"/>
</dbReference>
<dbReference type="InterPro" id="IPR017978">
    <property type="entry name" value="GPCR_3_C"/>
</dbReference>
<dbReference type="VEuPathDB" id="VectorBase:BGLAX_048940"/>
<keyword evidence="3 6" id="KW-1133">Transmembrane helix</keyword>
<reference evidence="8" key="1">
    <citation type="submission" date="2020-05" db="UniProtKB">
        <authorList>
            <consortium name="EnsemblMetazoa"/>
        </authorList>
    </citation>
    <scope>IDENTIFICATION</scope>
    <source>
        <strain evidence="8">BB02</strain>
    </source>
</reference>
<protein>
    <recommendedName>
        <fullName evidence="7">G-protein coupled receptors family 3 profile domain-containing protein</fullName>
    </recommendedName>
</protein>
<dbReference type="STRING" id="6526.A0A2C9LL53"/>
<evidence type="ECO:0000256" key="5">
    <source>
        <dbReference type="ARBA" id="ARBA00023180"/>
    </source>
</evidence>
<keyword evidence="4 6" id="KW-0472">Membrane</keyword>
<evidence type="ECO:0000256" key="2">
    <source>
        <dbReference type="ARBA" id="ARBA00022692"/>
    </source>
</evidence>
<gene>
    <name evidence="8" type="primary">106074357</name>
</gene>